<dbReference type="SMART" id="SM00256">
    <property type="entry name" value="FBOX"/>
    <property type="match status" value="1"/>
</dbReference>
<dbReference type="Gramene" id="Manes.07G056700.1.v8.1">
    <property type="protein sequence ID" value="Manes.07G056700.1.v8.1.CDS.1"/>
    <property type="gene ID" value="Manes.07G056700.v8.1"/>
</dbReference>
<organism evidence="3 4">
    <name type="scientific">Manihot esculenta</name>
    <name type="common">Cassava</name>
    <name type="synonym">Jatropha manihot</name>
    <dbReference type="NCBI Taxonomy" id="3983"/>
    <lineage>
        <taxon>Eukaryota</taxon>
        <taxon>Viridiplantae</taxon>
        <taxon>Streptophyta</taxon>
        <taxon>Embryophyta</taxon>
        <taxon>Tracheophyta</taxon>
        <taxon>Spermatophyta</taxon>
        <taxon>Magnoliopsida</taxon>
        <taxon>eudicotyledons</taxon>
        <taxon>Gunneridae</taxon>
        <taxon>Pentapetalae</taxon>
        <taxon>rosids</taxon>
        <taxon>fabids</taxon>
        <taxon>Malpighiales</taxon>
        <taxon>Euphorbiaceae</taxon>
        <taxon>Crotonoideae</taxon>
        <taxon>Manihoteae</taxon>
        <taxon>Manihot</taxon>
    </lineage>
</organism>
<dbReference type="AlphaFoldDB" id="A0A2C9VKF7"/>
<comment type="caution">
    <text evidence="3">The sequence shown here is derived from an EMBL/GenBank/DDBJ whole genome shotgun (WGS) entry which is preliminary data.</text>
</comment>
<dbReference type="PANTHER" id="PTHR47602">
    <property type="entry name" value="F-BOX PROTEIN SKIP22"/>
    <property type="match status" value="1"/>
</dbReference>
<name>A0A2C9VKF7_MANES</name>
<dbReference type="PROSITE" id="PS50181">
    <property type="entry name" value="FBOX"/>
    <property type="match status" value="1"/>
</dbReference>
<dbReference type="InterPro" id="IPR001810">
    <property type="entry name" value="F-box_dom"/>
</dbReference>
<dbReference type="PANTHER" id="PTHR47602:SF2">
    <property type="entry name" value="F-BOX PROTEIN SKIP22"/>
    <property type="match status" value="1"/>
</dbReference>
<dbReference type="Proteomes" id="UP000091857">
    <property type="component" value="Chromosome 7"/>
</dbReference>
<evidence type="ECO:0000259" key="2">
    <source>
        <dbReference type="PROSITE" id="PS50181"/>
    </source>
</evidence>
<dbReference type="STRING" id="3983.A0A2C9VKF7"/>
<accession>A0A2C9VKF7</accession>
<evidence type="ECO:0000313" key="4">
    <source>
        <dbReference type="Proteomes" id="UP000091857"/>
    </source>
</evidence>
<evidence type="ECO:0000256" key="1">
    <source>
        <dbReference type="SAM" id="MobiDB-lite"/>
    </source>
</evidence>
<dbReference type="Pfam" id="PF12937">
    <property type="entry name" value="F-box-like"/>
    <property type="match status" value="1"/>
</dbReference>
<dbReference type="Gene3D" id="1.20.1280.50">
    <property type="match status" value="1"/>
</dbReference>
<feature type="compositionally biased region" description="Polar residues" evidence="1">
    <location>
        <begin position="108"/>
        <end position="128"/>
    </location>
</feature>
<reference evidence="4" key="1">
    <citation type="journal article" date="2016" name="Nat. Biotechnol.">
        <title>Sequencing wild and cultivated cassava and related species reveals extensive interspecific hybridization and genetic diversity.</title>
        <authorList>
            <person name="Bredeson J.V."/>
            <person name="Lyons J.B."/>
            <person name="Prochnik S.E."/>
            <person name="Wu G.A."/>
            <person name="Ha C.M."/>
            <person name="Edsinger-Gonzales E."/>
            <person name="Grimwood J."/>
            <person name="Schmutz J."/>
            <person name="Rabbi I.Y."/>
            <person name="Egesi C."/>
            <person name="Nauluvula P."/>
            <person name="Lebot V."/>
            <person name="Ndunguru J."/>
            <person name="Mkamilo G."/>
            <person name="Bart R.S."/>
            <person name="Setter T.L."/>
            <person name="Gleadow R.M."/>
            <person name="Kulakow P."/>
            <person name="Ferguson M.E."/>
            <person name="Rounsley S."/>
            <person name="Rokhsar D.S."/>
        </authorList>
    </citation>
    <scope>NUCLEOTIDE SEQUENCE [LARGE SCALE GENOMIC DNA]</scope>
    <source>
        <strain evidence="4">cv. AM560-2</strain>
    </source>
</reference>
<dbReference type="Gene3D" id="3.40.1000.30">
    <property type="match status" value="1"/>
</dbReference>
<feature type="domain" description="F-box" evidence="2">
    <location>
        <begin position="391"/>
        <end position="437"/>
    </location>
</feature>
<keyword evidence="4" id="KW-1185">Reference proteome</keyword>
<evidence type="ECO:0000313" key="3">
    <source>
        <dbReference type="EMBL" id="OAY45392.1"/>
    </source>
</evidence>
<sequence>MKLRLRSLQNKDTFKLDLPNDCTLQLLRETLSHALSSSSSSSSSLCFSLNRKEELSSSSLQDSLRSLGITSGDLIYFSLNPDEFSPSPQMLVLSSDQFLHEQDGAQQGNLQAQSPNYEGSATFDPSLTENRETPDQDVSVKETKFSGTSTSIKETLIQDLPVGGQSDMGDEVIQEQRPLISNTQMGETLETDELSSEEGMDIDTGSLDVDFKRVSEPCFLKRVLSEELGADISDNKLLFIAIHAVFLESGFVGFDLVSGLRVDLFHLLEEQSSMSFTTSVSYTLPELLLDDTVTESVILKFQTLGNFVNVYGSLAKKQSWLHRLCVNKSKYVPSIGCLLQNCDENNGVNENYELSKYSPENEVFELWKIVKDQLALPLLIDLCEKAGLGLPPCLVRLPSDLKLRILEFLPGVDIARMACVCKEMRYLSSNNDLWKQRYDEEFGIGKGLQGITNWKARFALFWEIKKKRKRERRFRFTPFHLYLGTEPEPGPNPFGLPLPVVGGDYDRLPGLGVPFPFGPPNRPFQRRSRRSFSPSCNLGGFNR</sequence>
<dbReference type="SUPFAM" id="SSF81383">
    <property type="entry name" value="F-box domain"/>
    <property type="match status" value="1"/>
</dbReference>
<feature type="region of interest" description="Disordered" evidence="1">
    <location>
        <begin position="519"/>
        <end position="543"/>
    </location>
</feature>
<feature type="region of interest" description="Disordered" evidence="1">
    <location>
        <begin position="108"/>
        <end position="146"/>
    </location>
</feature>
<dbReference type="InterPro" id="IPR036047">
    <property type="entry name" value="F-box-like_dom_sf"/>
</dbReference>
<dbReference type="OrthoDB" id="101791at2759"/>
<dbReference type="EMBL" id="CM004393">
    <property type="protein sequence ID" value="OAY45392.1"/>
    <property type="molecule type" value="Genomic_DNA"/>
</dbReference>
<dbReference type="CDD" id="cd22165">
    <property type="entry name" value="F-box_AtSKIP22-like"/>
    <property type="match status" value="1"/>
</dbReference>
<protein>
    <recommendedName>
        <fullName evidence="2">F-box domain-containing protein</fullName>
    </recommendedName>
</protein>
<proteinExistence type="predicted"/>
<gene>
    <name evidence="3" type="ORF">MANES_07G056700v8</name>
</gene>
<feature type="compositionally biased region" description="Basic and acidic residues" evidence="1">
    <location>
        <begin position="129"/>
        <end position="144"/>
    </location>
</feature>